<dbReference type="InterPro" id="IPR011990">
    <property type="entry name" value="TPR-like_helical_dom_sf"/>
</dbReference>
<gene>
    <name evidence="4" type="ORF">Pla52n_06500</name>
</gene>
<evidence type="ECO:0000259" key="3">
    <source>
        <dbReference type="Pfam" id="PF07593"/>
    </source>
</evidence>
<comment type="caution">
    <text evidence="4">The sequence shown here is derived from an EMBL/GenBank/DDBJ whole genome shotgun (WGS) entry which is preliminary data.</text>
</comment>
<accession>A0A5C6B9S4</accession>
<dbReference type="Gene3D" id="1.25.40.10">
    <property type="entry name" value="Tetratricopeptide repeat domain"/>
    <property type="match status" value="1"/>
</dbReference>
<dbReference type="EMBL" id="SJPN01000001">
    <property type="protein sequence ID" value="TWU08069.1"/>
    <property type="molecule type" value="Genomic_DNA"/>
</dbReference>
<proteinExistence type="predicted"/>
<dbReference type="Gene3D" id="2.130.10.130">
    <property type="entry name" value="Integrin alpha, N-terminal"/>
    <property type="match status" value="2"/>
</dbReference>
<keyword evidence="1" id="KW-0732">Signal</keyword>
<sequence length="1004" mass="110375">MFQKGPAVSIGFSQRLRAMAGCACDLHHRLCCISLVLLITVGCGRTDSSVVADGGSEETDRVAEVQSTTDRLKKASELLESGKLDDAMREVQQVMLAEPENQEATLIAARIEGAGGNHLTAAEVAASVPLESRVGRQAMEFRLQQLTLGGATIEAIETVLAALEKEPSEIRWRHLAWALLNRHGRREEASWQAEYLCRNGQATDQELLSLVSRADSFPPQLAKDADPRKVFADGLGMARWHFTQLDHRAAIEELDLQWQGEFESASACALYGRLLAETQQFEKIPQWFSRCDEEAKKLGDYWVALGTYFFDLREYEASARAFLEAAVRNPTDRVCMQRLNKVFAALDRADDAEQFRYRGIQLSNSQRSSEALLKKPRDLAVRQGLTREVMELGRPFETLAWTLTMIPRQAAGQRNQVLQQRAALAQNPEALVMASESSLIGVDPKQFGLDGALAKLSDASGALQAAAPVVAREPLAKPRLVNVAHAVGLDFQWYPDKELDVSSIPIHESVGGGIAVVDFDLDGWPDIHLPQGSGEPPSSQCTRSDVLFRNQDARFRDVTEVAGAAGFDYGSGVTAGDVNQDGFADLYVGSLGHNRLLINNGDGTFRDATESLGQVDDRFTSSLAIADINHDGMPDLFESVYIEMEGAFKLPDVGPDGREEQPSPLKHYAQSDRWYESSGEGRFQVHEIDREIAKPGTSLGLLVTDFDGDGRNDVFVGNDVRPNHFLIQNDEGSFHNVADLEGVSNGYSGAANGCMGITHGDFNRDGRIDLHITNFSQESANLFMQSPSGGFTDMAARYGIDLVSIPYVGFGTKAIDVDRNGCLDLLVTNGHIFDMRFIGEGFQMPPQFLHGRGDRFDPATVEDESGYWSGAYLGRSMATTDFNRDGAVDVLIGHLDQPLALLENRTETPGHWIQLELVGVQSERDAIGARVVVSTKRGSFSNWVSAGDGYFCNDESVIDVGLGQENAIQQLEIVWPSGKRQVFASPQIDRRYLSIENDDRLYPR</sequence>
<feature type="repeat" description="TPR" evidence="2">
    <location>
        <begin position="299"/>
        <end position="332"/>
    </location>
</feature>
<evidence type="ECO:0000256" key="2">
    <source>
        <dbReference type="PROSITE-ProRule" id="PRU00339"/>
    </source>
</evidence>
<dbReference type="Pfam" id="PF13517">
    <property type="entry name" value="FG-GAP_3"/>
    <property type="match status" value="2"/>
</dbReference>
<dbReference type="InterPro" id="IPR011519">
    <property type="entry name" value="UnbV_ASPIC"/>
</dbReference>
<dbReference type="SUPFAM" id="SSF69318">
    <property type="entry name" value="Integrin alpha N-terminal domain"/>
    <property type="match status" value="1"/>
</dbReference>
<organism evidence="4 5">
    <name type="scientific">Stieleria varia</name>
    <dbReference type="NCBI Taxonomy" id="2528005"/>
    <lineage>
        <taxon>Bacteria</taxon>
        <taxon>Pseudomonadati</taxon>
        <taxon>Planctomycetota</taxon>
        <taxon>Planctomycetia</taxon>
        <taxon>Pirellulales</taxon>
        <taxon>Pirellulaceae</taxon>
        <taxon>Stieleria</taxon>
    </lineage>
</organism>
<dbReference type="InterPro" id="IPR027039">
    <property type="entry name" value="Crtac1"/>
</dbReference>
<dbReference type="RefSeq" id="WP_146518178.1">
    <property type="nucleotide sequence ID" value="NZ_CP151726.1"/>
</dbReference>
<dbReference type="OrthoDB" id="5287961at2"/>
<dbReference type="InterPro" id="IPR013517">
    <property type="entry name" value="FG-GAP"/>
</dbReference>
<evidence type="ECO:0000313" key="4">
    <source>
        <dbReference type="EMBL" id="TWU08069.1"/>
    </source>
</evidence>
<evidence type="ECO:0000256" key="1">
    <source>
        <dbReference type="ARBA" id="ARBA00022729"/>
    </source>
</evidence>
<dbReference type="PANTHER" id="PTHR16026:SF0">
    <property type="entry name" value="CARTILAGE ACIDIC PROTEIN 1"/>
    <property type="match status" value="1"/>
</dbReference>
<dbReference type="AlphaFoldDB" id="A0A5C6B9S4"/>
<reference evidence="4 5" key="1">
    <citation type="submission" date="2019-02" db="EMBL/GenBank/DDBJ databases">
        <title>Deep-cultivation of Planctomycetes and their phenomic and genomic characterization uncovers novel biology.</title>
        <authorList>
            <person name="Wiegand S."/>
            <person name="Jogler M."/>
            <person name="Boedeker C."/>
            <person name="Pinto D."/>
            <person name="Vollmers J."/>
            <person name="Rivas-Marin E."/>
            <person name="Kohn T."/>
            <person name="Peeters S.H."/>
            <person name="Heuer A."/>
            <person name="Rast P."/>
            <person name="Oberbeckmann S."/>
            <person name="Bunk B."/>
            <person name="Jeske O."/>
            <person name="Meyerdierks A."/>
            <person name="Storesund J.E."/>
            <person name="Kallscheuer N."/>
            <person name="Luecker S."/>
            <person name="Lage O.M."/>
            <person name="Pohl T."/>
            <person name="Merkel B.J."/>
            <person name="Hornburger P."/>
            <person name="Mueller R.-W."/>
            <person name="Bruemmer F."/>
            <person name="Labrenz M."/>
            <person name="Spormann A.M."/>
            <person name="Op Den Camp H."/>
            <person name="Overmann J."/>
            <person name="Amann R."/>
            <person name="Jetten M.S.M."/>
            <person name="Mascher T."/>
            <person name="Medema M.H."/>
            <person name="Devos D.P."/>
            <person name="Kaster A.-K."/>
            <person name="Ovreas L."/>
            <person name="Rohde M."/>
            <person name="Galperin M.Y."/>
            <person name="Jogler C."/>
        </authorList>
    </citation>
    <scope>NUCLEOTIDE SEQUENCE [LARGE SCALE GENOMIC DNA]</scope>
    <source>
        <strain evidence="4 5">Pla52n</strain>
    </source>
</reference>
<dbReference type="Pfam" id="PF07593">
    <property type="entry name" value="UnbV_ASPIC"/>
    <property type="match status" value="1"/>
</dbReference>
<feature type="domain" description="ASPIC/UnbV" evidence="3">
    <location>
        <begin position="926"/>
        <end position="992"/>
    </location>
</feature>
<evidence type="ECO:0000313" key="5">
    <source>
        <dbReference type="Proteomes" id="UP000320176"/>
    </source>
</evidence>
<dbReference type="Proteomes" id="UP000320176">
    <property type="component" value="Unassembled WGS sequence"/>
</dbReference>
<protein>
    <submittedName>
        <fullName evidence="4">FG-GAP repeat protein</fullName>
    </submittedName>
</protein>
<keyword evidence="2" id="KW-0802">TPR repeat</keyword>
<keyword evidence="5" id="KW-1185">Reference proteome</keyword>
<dbReference type="SUPFAM" id="SSF48452">
    <property type="entry name" value="TPR-like"/>
    <property type="match status" value="1"/>
</dbReference>
<dbReference type="PROSITE" id="PS50005">
    <property type="entry name" value="TPR"/>
    <property type="match status" value="1"/>
</dbReference>
<dbReference type="InterPro" id="IPR028994">
    <property type="entry name" value="Integrin_alpha_N"/>
</dbReference>
<name>A0A5C6B9S4_9BACT</name>
<dbReference type="InterPro" id="IPR019734">
    <property type="entry name" value="TPR_rpt"/>
</dbReference>
<dbReference type="PANTHER" id="PTHR16026">
    <property type="entry name" value="CARTILAGE ACIDIC PROTEIN 1"/>
    <property type="match status" value="1"/>
</dbReference>